<dbReference type="Pfam" id="PF13181">
    <property type="entry name" value="TPR_8"/>
    <property type="match status" value="1"/>
</dbReference>
<feature type="repeat" description="TPR" evidence="8">
    <location>
        <begin position="130"/>
        <end position="163"/>
    </location>
</feature>
<dbReference type="Gene3D" id="3.40.50.11380">
    <property type="match status" value="1"/>
</dbReference>
<keyword evidence="5 10" id="KW-0808">Transferase</keyword>
<protein>
    <recommendedName>
        <fullName evidence="3">protein O-GlcNAc transferase</fullName>
        <ecNumber evidence="3">2.4.1.255</ecNumber>
    </recommendedName>
</protein>
<keyword evidence="11" id="KW-1185">Reference proteome</keyword>
<dbReference type="PANTHER" id="PTHR44835:SF1">
    <property type="entry name" value="PROTEIN O-GLCNAC TRANSFERASE"/>
    <property type="match status" value="1"/>
</dbReference>
<dbReference type="Gene3D" id="1.25.40.10">
    <property type="entry name" value="Tetratricopeptide repeat domain"/>
    <property type="match status" value="2"/>
</dbReference>
<evidence type="ECO:0000256" key="8">
    <source>
        <dbReference type="PROSITE-ProRule" id="PRU00339"/>
    </source>
</evidence>
<dbReference type="InterPro" id="IPR011990">
    <property type="entry name" value="TPR-like_helical_dom_sf"/>
</dbReference>
<dbReference type="OrthoDB" id="255821at2"/>
<dbReference type="GO" id="GO:0097363">
    <property type="term" value="F:protein O-acetylglucosaminyltransferase activity"/>
    <property type="evidence" value="ECO:0007669"/>
    <property type="project" value="UniProtKB-EC"/>
</dbReference>
<dbReference type="InterPro" id="IPR029489">
    <property type="entry name" value="OGT/SEC/SPY_C"/>
</dbReference>
<evidence type="ECO:0000256" key="5">
    <source>
        <dbReference type="ARBA" id="ARBA00022679"/>
    </source>
</evidence>
<evidence type="ECO:0000256" key="3">
    <source>
        <dbReference type="ARBA" id="ARBA00011970"/>
    </source>
</evidence>
<evidence type="ECO:0000256" key="4">
    <source>
        <dbReference type="ARBA" id="ARBA00022676"/>
    </source>
</evidence>
<evidence type="ECO:0000256" key="1">
    <source>
        <dbReference type="ARBA" id="ARBA00004922"/>
    </source>
</evidence>
<feature type="domain" description="O-GlcNAc transferase C-terminal" evidence="9">
    <location>
        <begin position="418"/>
        <end position="598"/>
    </location>
</feature>
<feature type="domain" description="O-GlcNAc transferase C-terminal" evidence="9">
    <location>
        <begin position="226"/>
        <end position="398"/>
    </location>
</feature>
<comment type="pathway">
    <text evidence="1">Protein modification; protein glycosylation.</text>
</comment>
<dbReference type="Pfam" id="PF13424">
    <property type="entry name" value="TPR_12"/>
    <property type="match status" value="1"/>
</dbReference>
<dbReference type="Proteomes" id="UP000295763">
    <property type="component" value="Unassembled WGS sequence"/>
</dbReference>
<evidence type="ECO:0000313" key="10">
    <source>
        <dbReference type="EMBL" id="TCP96853.1"/>
    </source>
</evidence>
<dbReference type="InterPro" id="IPR019734">
    <property type="entry name" value="TPR_rpt"/>
</dbReference>
<comment type="caution">
    <text evidence="10">The sequence shown here is derived from an EMBL/GenBank/DDBJ whole genome shotgun (WGS) entry which is preliminary data.</text>
</comment>
<evidence type="ECO:0000256" key="2">
    <source>
        <dbReference type="ARBA" id="ARBA00005386"/>
    </source>
</evidence>
<dbReference type="SUPFAM" id="SSF48452">
    <property type="entry name" value="TPR-like"/>
    <property type="match status" value="1"/>
</dbReference>
<dbReference type="PANTHER" id="PTHR44835">
    <property type="entry name" value="UDP-N-ACETYLGLUCOSAMINE--PEPTIDE N-ACETYLGLUCOSAMINYLTRANSFERASE SPINDLY-RELATED"/>
    <property type="match status" value="1"/>
</dbReference>
<keyword evidence="7 8" id="KW-0802">TPR repeat</keyword>
<dbReference type="PROSITE" id="PS50005">
    <property type="entry name" value="TPR"/>
    <property type="match status" value="2"/>
</dbReference>
<dbReference type="EC" id="2.4.1.255" evidence="3"/>
<evidence type="ECO:0000259" key="9">
    <source>
        <dbReference type="Pfam" id="PF13844"/>
    </source>
</evidence>
<reference evidence="10 11" key="1">
    <citation type="submission" date="2019-03" db="EMBL/GenBank/DDBJ databases">
        <title>Genomic Encyclopedia of Type Strains, Phase IV (KMG-IV): sequencing the most valuable type-strain genomes for metagenomic binning, comparative biology and taxonomic classification.</title>
        <authorList>
            <person name="Goeker M."/>
        </authorList>
    </citation>
    <scope>NUCLEOTIDE SEQUENCE [LARGE SCALE GENOMIC DNA]</scope>
    <source>
        <strain evidence="10 11">DSM 28404</strain>
    </source>
</reference>
<dbReference type="Gene3D" id="3.40.50.2000">
    <property type="entry name" value="Glycogen Phosphorylase B"/>
    <property type="match status" value="1"/>
</dbReference>
<dbReference type="PROSITE" id="PS50293">
    <property type="entry name" value="TPR_REGION"/>
    <property type="match status" value="2"/>
</dbReference>
<gene>
    <name evidence="10" type="ORF">EDC44_10350</name>
</gene>
<evidence type="ECO:0000256" key="6">
    <source>
        <dbReference type="ARBA" id="ARBA00022737"/>
    </source>
</evidence>
<evidence type="ECO:0000313" key="11">
    <source>
        <dbReference type="Proteomes" id="UP000295763"/>
    </source>
</evidence>
<proteinExistence type="inferred from homology"/>
<comment type="similarity">
    <text evidence="2">Belongs to the glycosyltransferase 41 family. O-GlcNAc transferase subfamily.</text>
</comment>
<dbReference type="SMART" id="SM00028">
    <property type="entry name" value="TPR"/>
    <property type="match status" value="3"/>
</dbReference>
<organism evidence="10 11">
    <name type="scientific">Cricetibacter osteomyelitidis</name>
    <dbReference type="NCBI Taxonomy" id="1521931"/>
    <lineage>
        <taxon>Bacteria</taxon>
        <taxon>Pseudomonadati</taxon>
        <taxon>Pseudomonadota</taxon>
        <taxon>Gammaproteobacteria</taxon>
        <taxon>Pasteurellales</taxon>
        <taxon>Pasteurellaceae</taxon>
        <taxon>Cricetibacter</taxon>
    </lineage>
</organism>
<keyword evidence="6" id="KW-0677">Repeat</keyword>
<dbReference type="InterPro" id="IPR051939">
    <property type="entry name" value="Glycosyltr_41/O-GlcNAc_trsf"/>
</dbReference>
<dbReference type="RefSeq" id="WP_131974936.1">
    <property type="nucleotide sequence ID" value="NZ_SLYB01000003.1"/>
</dbReference>
<evidence type="ECO:0000256" key="7">
    <source>
        <dbReference type="ARBA" id="ARBA00022803"/>
    </source>
</evidence>
<dbReference type="AlphaFoldDB" id="A0A4V2T2C0"/>
<feature type="repeat" description="TPR" evidence="8">
    <location>
        <begin position="96"/>
        <end position="129"/>
    </location>
</feature>
<dbReference type="EMBL" id="SLYB01000003">
    <property type="protein sequence ID" value="TCP96853.1"/>
    <property type="molecule type" value="Genomic_DNA"/>
</dbReference>
<accession>A0A4V2T2C0</accession>
<name>A0A4V2T2C0_9PAST</name>
<sequence>MAVQIIRNKRTIPPVQTAAVQPSEHKPTAGEYIQRIMETDKQNGALDALVLAQQALADYPTNYALLNNTAVMMMRSSRYQDAIEVFQRIPDYENNAVVLANIGTVYHRLKQYPQAVDYLNRSLAIQPKGVAALLTLGSVYVDKQDYPQALAVYEKILTIQPNDTATMFNIATVYGKLQQPQQSALWHKRVLNHDPTYIDSLGNWAMTQCYNSPYDAAKIARDTMHYASRCVQESRIVLPPIKVTNPANAEKKLRIGLVTADLRDMHPVGRFLRGLLLSEAVKQFDWSLYLNTNMNDNLAKQVRPLFSHWHRIDAWTDAKVRDQIRADGVDILIDLSGYTGKNRVGVFFAQTAPIQLEWLGYFATTGLPDMNGIIADPYCVPMGEEHLYSETVYRLPHTRLCMQPPVADVEVGTLPALKNGYITFGCFQNPLKISDEVLQLWVEIAQALPQARWHFKGHAIGKQKQQKFAEKLTALGFNPQYVQFSSRSPWLGYLQAHNNIDLILDTFPFPGGTTTVDALWMGVPTLTYTQPGMIARQGEQLLSAAGFPQFVCRSYAEYINKALYWAKPSQRQALATLRNTMRETVRQSPLFDTAAFADDWCKLIREIWREACR</sequence>
<keyword evidence="4" id="KW-0328">Glycosyltransferase</keyword>
<dbReference type="Pfam" id="PF13844">
    <property type="entry name" value="Glyco_transf_41"/>
    <property type="match status" value="2"/>
</dbReference>